<dbReference type="InterPro" id="IPR050369">
    <property type="entry name" value="RBOH/FRE"/>
</dbReference>
<keyword evidence="6" id="KW-0406">Ion transport</keyword>
<evidence type="ECO:0000256" key="2">
    <source>
        <dbReference type="ARBA" id="ARBA00022692"/>
    </source>
</evidence>
<dbReference type="InterPro" id="IPR017927">
    <property type="entry name" value="FAD-bd_FR_type"/>
</dbReference>
<evidence type="ECO:0000256" key="6">
    <source>
        <dbReference type="ARBA" id="ARBA00023065"/>
    </source>
</evidence>
<sequence>MRRVPYITRFVNWDLSQEFHVKMSIVTLVLATLHAIGHLSGTFVFGSRPYRQDAVAALLGPEAVPRPYSAYISSRPGWTGLTALVSFYLLAVMSMPRIRKWSYEIFQLGHLLMFPFIAMLMAHGSAALLQFPALGIVLAFPTLMVVLERGTRLLLGFHRVPASLEILDDDTVCITATIPRLRLWQYRAGQYVFIQVPQISFFQWHPFTVSECIGKDFKLHIKTDGDWTAKLRDLTDLKYIGVDGSYGAPAQRFYDFDQTIIIGSGIGVTPFSGILNDLQSREDHAWTRRRDSTSSHESDSEAPPPPIQRMPTIINHNKEIDLNLYRRVDFHWVIRDRVYLEWFSTLLNKISTGTHNPNLDIRMHNHVSKKRKDITTHVYRFLLEKHRTPAHPYSPLTGLIAPTHFGRPDFPKIFAEHYEQMSKLFARDKQRKRRVGVFFCGAPIIGHQLADLCHEMTLRGREDGSEIEYFFQIEVFG</sequence>
<dbReference type="GO" id="GO:0006952">
    <property type="term" value="P:defense response"/>
    <property type="evidence" value="ECO:0007669"/>
    <property type="project" value="TreeGrafter"/>
</dbReference>
<protein>
    <recommendedName>
        <fullName evidence="10">FAD-binding FR-type domain-containing protein</fullName>
    </recommendedName>
</protein>
<dbReference type="Pfam" id="PF08022">
    <property type="entry name" value="FAD_binding_8"/>
    <property type="match status" value="1"/>
</dbReference>
<dbReference type="RefSeq" id="XP_018003100.1">
    <property type="nucleotide sequence ID" value="XM_018142067.1"/>
</dbReference>
<keyword evidence="6" id="KW-0813">Transport</keyword>
<keyword evidence="12" id="KW-1185">Reference proteome</keyword>
<accession>A0A0N1HE50</accession>
<dbReference type="OrthoDB" id="167398at2759"/>
<dbReference type="InterPro" id="IPR013121">
    <property type="entry name" value="Fe_red_NAD-bd_6"/>
</dbReference>
<feature type="transmembrane region" description="Helical" evidence="9">
    <location>
        <begin position="76"/>
        <end position="93"/>
    </location>
</feature>
<dbReference type="GO" id="GO:0006811">
    <property type="term" value="P:monoatomic ion transport"/>
    <property type="evidence" value="ECO:0007669"/>
    <property type="project" value="UniProtKB-KW"/>
</dbReference>
<dbReference type="PROSITE" id="PS51384">
    <property type="entry name" value="FAD_FR"/>
    <property type="match status" value="1"/>
</dbReference>
<dbReference type="SUPFAM" id="SSF63380">
    <property type="entry name" value="Riboflavin synthase domain-like"/>
    <property type="match status" value="1"/>
</dbReference>
<organism evidence="11 12">
    <name type="scientific">Cyphellophora attinorum</name>
    <dbReference type="NCBI Taxonomy" id="1664694"/>
    <lineage>
        <taxon>Eukaryota</taxon>
        <taxon>Fungi</taxon>
        <taxon>Dikarya</taxon>
        <taxon>Ascomycota</taxon>
        <taxon>Pezizomycotina</taxon>
        <taxon>Eurotiomycetes</taxon>
        <taxon>Chaetothyriomycetidae</taxon>
        <taxon>Chaetothyriales</taxon>
        <taxon>Cyphellophoraceae</taxon>
        <taxon>Cyphellophora</taxon>
    </lineage>
</organism>
<keyword evidence="5" id="KW-0560">Oxidoreductase</keyword>
<evidence type="ECO:0000256" key="5">
    <source>
        <dbReference type="ARBA" id="ARBA00023002"/>
    </source>
</evidence>
<keyword evidence="4 9" id="KW-1133">Transmembrane helix</keyword>
<dbReference type="Gene3D" id="3.40.50.80">
    <property type="entry name" value="Nucleotide-binding domain of ferredoxin-NADP reductase (FNR) module"/>
    <property type="match status" value="1"/>
</dbReference>
<evidence type="ECO:0000313" key="12">
    <source>
        <dbReference type="Proteomes" id="UP000038010"/>
    </source>
</evidence>
<dbReference type="PANTHER" id="PTHR11972:SF153">
    <property type="entry name" value="SUPEROXIDE-GENERATING NADPH OXIDASE HEAVY CHAIN SUBUNIT A"/>
    <property type="match status" value="1"/>
</dbReference>
<evidence type="ECO:0000313" key="11">
    <source>
        <dbReference type="EMBL" id="KPI43137.1"/>
    </source>
</evidence>
<evidence type="ECO:0000256" key="1">
    <source>
        <dbReference type="ARBA" id="ARBA00004141"/>
    </source>
</evidence>
<evidence type="ECO:0000256" key="4">
    <source>
        <dbReference type="ARBA" id="ARBA00022989"/>
    </source>
</evidence>
<dbReference type="InterPro" id="IPR013112">
    <property type="entry name" value="FAD-bd_8"/>
</dbReference>
<reference evidence="11 12" key="1">
    <citation type="submission" date="2015-06" db="EMBL/GenBank/DDBJ databases">
        <title>Draft genome of the ant-associated black yeast Phialophora attae CBS 131958.</title>
        <authorList>
            <person name="Moreno L.F."/>
            <person name="Stielow B.J."/>
            <person name="de Hoog S."/>
            <person name="Vicente V.A."/>
            <person name="Weiss V.A."/>
            <person name="de Vries M."/>
            <person name="Cruz L.M."/>
            <person name="Souza E.M."/>
        </authorList>
    </citation>
    <scope>NUCLEOTIDE SEQUENCE [LARGE SCALE GENOMIC DNA]</scope>
    <source>
        <strain evidence="11 12">CBS 131958</strain>
    </source>
</reference>
<dbReference type="Pfam" id="PF01794">
    <property type="entry name" value="Ferric_reduct"/>
    <property type="match status" value="1"/>
</dbReference>
<dbReference type="GeneID" id="28733947"/>
<evidence type="ECO:0000256" key="9">
    <source>
        <dbReference type="SAM" id="Phobius"/>
    </source>
</evidence>
<evidence type="ECO:0000256" key="7">
    <source>
        <dbReference type="ARBA" id="ARBA00023136"/>
    </source>
</evidence>
<dbReference type="Gene3D" id="2.40.30.10">
    <property type="entry name" value="Translation factors"/>
    <property type="match status" value="1"/>
</dbReference>
<dbReference type="GO" id="GO:0043020">
    <property type="term" value="C:NADPH oxidase complex"/>
    <property type="evidence" value="ECO:0007669"/>
    <property type="project" value="TreeGrafter"/>
</dbReference>
<dbReference type="Pfam" id="PF08030">
    <property type="entry name" value="NAD_binding_6"/>
    <property type="match status" value="1"/>
</dbReference>
<keyword evidence="2 9" id="KW-0812">Transmembrane</keyword>
<dbReference type="VEuPathDB" id="FungiDB:AB675_2122"/>
<dbReference type="InterPro" id="IPR039261">
    <property type="entry name" value="FNR_nucleotide-bd"/>
</dbReference>
<name>A0A0N1HE50_9EURO</name>
<dbReference type="PANTHER" id="PTHR11972">
    <property type="entry name" value="NADPH OXIDASE"/>
    <property type="match status" value="1"/>
</dbReference>
<feature type="transmembrane region" description="Helical" evidence="9">
    <location>
        <begin position="105"/>
        <end position="122"/>
    </location>
</feature>
<dbReference type="InterPro" id="IPR017938">
    <property type="entry name" value="Riboflavin_synthase-like_b-brl"/>
</dbReference>
<feature type="compositionally biased region" description="Basic and acidic residues" evidence="8">
    <location>
        <begin position="285"/>
        <end position="299"/>
    </location>
</feature>
<evidence type="ECO:0000259" key="10">
    <source>
        <dbReference type="PROSITE" id="PS51384"/>
    </source>
</evidence>
<keyword evidence="3" id="KW-0249">Electron transport</keyword>
<feature type="domain" description="FAD-binding FR-type" evidence="10">
    <location>
        <begin position="140"/>
        <end position="252"/>
    </location>
</feature>
<feature type="region of interest" description="Disordered" evidence="8">
    <location>
        <begin position="285"/>
        <end position="311"/>
    </location>
</feature>
<dbReference type="GO" id="GO:0042554">
    <property type="term" value="P:superoxide anion generation"/>
    <property type="evidence" value="ECO:0007669"/>
    <property type="project" value="TreeGrafter"/>
</dbReference>
<gene>
    <name evidence="11" type="ORF">AB675_2122</name>
</gene>
<comment type="caution">
    <text evidence="11">The sequence shown here is derived from an EMBL/GenBank/DDBJ whole genome shotgun (WGS) entry which is preliminary data.</text>
</comment>
<dbReference type="EMBL" id="LFJN01000006">
    <property type="protein sequence ID" value="KPI43137.1"/>
    <property type="molecule type" value="Genomic_DNA"/>
</dbReference>
<evidence type="ECO:0000256" key="8">
    <source>
        <dbReference type="SAM" id="MobiDB-lite"/>
    </source>
</evidence>
<comment type="subcellular location">
    <subcellularLocation>
        <location evidence="1">Membrane</location>
        <topology evidence="1">Multi-pass membrane protein</topology>
    </subcellularLocation>
</comment>
<keyword evidence="7 9" id="KW-0472">Membrane</keyword>
<dbReference type="Proteomes" id="UP000038010">
    <property type="component" value="Unassembled WGS sequence"/>
</dbReference>
<dbReference type="CDD" id="cd06186">
    <property type="entry name" value="NOX_Duox_like_FAD_NADP"/>
    <property type="match status" value="1"/>
</dbReference>
<dbReference type="STRING" id="1664694.A0A0N1HE50"/>
<feature type="transmembrane region" description="Helical" evidence="9">
    <location>
        <begin position="21"/>
        <end position="45"/>
    </location>
</feature>
<dbReference type="AlphaFoldDB" id="A0A0N1HE50"/>
<dbReference type="InterPro" id="IPR013130">
    <property type="entry name" value="Fe3_Rdtase_TM_dom"/>
</dbReference>
<evidence type="ECO:0000256" key="3">
    <source>
        <dbReference type="ARBA" id="ARBA00022982"/>
    </source>
</evidence>
<proteinExistence type="predicted"/>
<dbReference type="GO" id="GO:0016175">
    <property type="term" value="F:superoxide-generating NAD(P)H oxidase activity"/>
    <property type="evidence" value="ECO:0007669"/>
    <property type="project" value="TreeGrafter"/>
</dbReference>